<protein>
    <submittedName>
        <fullName evidence="2">Uncharacterized protein LOC109506180</fullName>
    </submittedName>
</protein>
<evidence type="ECO:0000313" key="2">
    <source>
        <dbReference type="RefSeq" id="XP_019707788.1"/>
    </source>
</evidence>
<dbReference type="PANTHER" id="PTHR33116:SF78">
    <property type="entry name" value="OS12G0587133 PROTEIN"/>
    <property type="match status" value="1"/>
</dbReference>
<name>A0A6J0PLQ0_ELAGV</name>
<dbReference type="PANTHER" id="PTHR33116">
    <property type="entry name" value="REVERSE TRANSCRIPTASE ZINC-BINDING DOMAIN-CONTAINING PROTEIN-RELATED-RELATED"/>
    <property type="match status" value="1"/>
</dbReference>
<keyword evidence="1" id="KW-1185">Reference proteome</keyword>
<dbReference type="AlphaFoldDB" id="A0A6J0PLQ0"/>
<dbReference type="PROSITE" id="PS51257">
    <property type="entry name" value="PROKAR_LIPOPROTEIN"/>
    <property type="match status" value="1"/>
</dbReference>
<evidence type="ECO:0000313" key="1">
    <source>
        <dbReference type="Proteomes" id="UP000504607"/>
    </source>
</evidence>
<reference evidence="2" key="1">
    <citation type="submission" date="2025-08" db="UniProtKB">
        <authorList>
            <consortium name="RefSeq"/>
        </authorList>
    </citation>
    <scope>IDENTIFICATION</scope>
</reference>
<proteinExistence type="predicted"/>
<gene>
    <name evidence="2" type="primary">LOC109506180</name>
</gene>
<dbReference type="RefSeq" id="XP_019707788.1">
    <property type="nucleotide sequence ID" value="XM_019852229.1"/>
</dbReference>
<dbReference type="Proteomes" id="UP000504607">
    <property type="component" value="Chromosome 8"/>
</dbReference>
<accession>A0A6J0PLQ0</accession>
<sequence length="203" mass="23863">MSVRQDVRYWMPEIKVSQAQVPGSSGCKDAFINDWNITDNILFVQKFMHDLQCAPIRRSLMMIKLDMERAYGRMSWQFLKRILQEFEFQKRWIDWTMDSAETPSFATLINSAPLEFFHSIIGLRQVQGSVLEPSWLVFGPQPLSHLFIDDCLLIGWFSMWNAKCFASIIEVYYRMSGQLVNLQKSVIILKPKMKIQIKQTIRE</sequence>
<dbReference type="InParanoid" id="A0A6J0PLQ0"/>
<organism evidence="1 2">
    <name type="scientific">Elaeis guineensis var. tenera</name>
    <name type="common">Oil palm</name>
    <dbReference type="NCBI Taxonomy" id="51953"/>
    <lineage>
        <taxon>Eukaryota</taxon>
        <taxon>Viridiplantae</taxon>
        <taxon>Streptophyta</taxon>
        <taxon>Embryophyta</taxon>
        <taxon>Tracheophyta</taxon>
        <taxon>Spermatophyta</taxon>
        <taxon>Magnoliopsida</taxon>
        <taxon>Liliopsida</taxon>
        <taxon>Arecaceae</taxon>
        <taxon>Arecoideae</taxon>
        <taxon>Cocoseae</taxon>
        <taxon>Elaeidinae</taxon>
        <taxon>Elaeis</taxon>
    </lineage>
</organism>
<dbReference type="OrthoDB" id="785241at2759"/>